<keyword evidence="3" id="KW-1185">Reference proteome</keyword>
<proteinExistence type="predicted"/>
<accession>A0AAV3YTJ7</accession>
<sequence>MLGGAVTYVWVFVYTVSPRQKDLRLSGPLSGRGARGVARAFVKRVPAYLRTLSTMPPTPRSDKKTSREMCRDLSIVGSSPKLSPVKRGQ</sequence>
<evidence type="ECO:0000256" key="1">
    <source>
        <dbReference type="SAM" id="MobiDB-lite"/>
    </source>
</evidence>
<feature type="compositionally biased region" description="Basic and acidic residues" evidence="1">
    <location>
        <begin position="60"/>
        <end position="71"/>
    </location>
</feature>
<protein>
    <submittedName>
        <fullName evidence="2">Uncharacterized protein</fullName>
    </submittedName>
</protein>
<reference evidence="2 3" key="1">
    <citation type="journal article" date="2021" name="Elife">
        <title>Chloroplast acquisition without the gene transfer in kleptoplastic sea slugs, Plakobranchus ocellatus.</title>
        <authorList>
            <person name="Maeda T."/>
            <person name="Takahashi S."/>
            <person name="Yoshida T."/>
            <person name="Shimamura S."/>
            <person name="Takaki Y."/>
            <person name="Nagai Y."/>
            <person name="Toyoda A."/>
            <person name="Suzuki Y."/>
            <person name="Arimoto A."/>
            <person name="Ishii H."/>
            <person name="Satoh N."/>
            <person name="Nishiyama T."/>
            <person name="Hasebe M."/>
            <person name="Maruyama T."/>
            <person name="Minagawa J."/>
            <person name="Obokata J."/>
            <person name="Shigenobu S."/>
        </authorList>
    </citation>
    <scope>NUCLEOTIDE SEQUENCE [LARGE SCALE GENOMIC DNA]</scope>
</reference>
<evidence type="ECO:0000313" key="3">
    <source>
        <dbReference type="Proteomes" id="UP000735302"/>
    </source>
</evidence>
<dbReference type="AlphaFoldDB" id="A0AAV3YTJ7"/>
<comment type="caution">
    <text evidence="2">The sequence shown here is derived from an EMBL/GenBank/DDBJ whole genome shotgun (WGS) entry which is preliminary data.</text>
</comment>
<gene>
    <name evidence="2" type="ORF">PoB_001175900</name>
</gene>
<dbReference type="EMBL" id="BLXT01001388">
    <property type="protein sequence ID" value="GFN85253.1"/>
    <property type="molecule type" value="Genomic_DNA"/>
</dbReference>
<evidence type="ECO:0000313" key="2">
    <source>
        <dbReference type="EMBL" id="GFN85253.1"/>
    </source>
</evidence>
<organism evidence="2 3">
    <name type="scientific">Plakobranchus ocellatus</name>
    <dbReference type="NCBI Taxonomy" id="259542"/>
    <lineage>
        <taxon>Eukaryota</taxon>
        <taxon>Metazoa</taxon>
        <taxon>Spiralia</taxon>
        <taxon>Lophotrochozoa</taxon>
        <taxon>Mollusca</taxon>
        <taxon>Gastropoda</taxon>
        <taxon>Heterobranchia</taxon>
        <taxon>Euthyneura</taxon>
        <taxon>Panpulmonata</taxon>
        <taxon>Sacoglossa</taxon>
        <taxon>Placobranchoidea</taxon>
        <taxon>Plakobranchidae</taxon>
        <taxon>Plakobranchus</taxon>
    </lineage>
</organism>
<dbReference type="Proteomes" id="UP000735302">
    <property type="component" value="Unassembled WGS sequence"/>
</dbReference>
<feature type="region of interest" description="Disordered" evidence="1">
    <location>
        <begin position="52"/>
        <end position="89"/>
    </location>
</feature>
<name>A0AAV3YTJ7_9GAST</name>